<keyword evidence="3" id="KW-1185">Reference proteome</keyword>
<protein>
    <recommendedName>
        <fullName evidence="1">Dienelactone hydrolase domain-containing protein</fullName>
    </recommendedName>
</protein>
<proteinExistence type="predicted"/>
<evidence type="ECO:0000259" key="1">
    <source>
        <dbReference type="Pfam" id="PF01738"/>
    </source>
</evidence>
<gene>
    <name evidence="2" type="ORF">AOQ84DRAFT_200663</name>
</gene>
<dbReference type="EMBL" id="KV751035">
    <property type="protein sequence ID" value="OCL01902.1"/>
    <property type="molecule type" value="Genomic_DNA"/>
</dbReference>
<dbReference type="Proteomes" id="UP000250140">
    <property type="component" value="Unassembled WGS sequence"/>
</dbReference>
<dbReference type="GO" id="GO:0016787">
    <property type="term" value="F:hydrolase activity"/>
    <property type="evidence" value="ECO:0007669"/>
    <property type="project" value="InterPro"/>
</dbReference>
<evidence type="ECO:0000313" key="2">
    <source>
        <dbReference type="EMBL" id="OCL01902.1"/>
    </source>
</evidence>
<sequence>MSCPDCFRGTIHNHDPGVEGVNGHEETVHGKRTYIATPTLPADSQSTVLFITDAFGIDFVNNKILADKYAAGTGLRVLLPDLIPGGAMSTFAMELMDQVMEPVSWWNIWGQLKRIGAVFRAIGYVAPFMIRSGPAKSYPSVLQWTRKLKADMPAGAKLGVAGFCWGGYQSTNLSKEPAIEGGSVRLVDAQFCAHPSALALPDMIVDAVKTFKVPYSLAQADLDFGLPTKKVHETEAKLRQEVGDGQGEGGYVYEIKILKGCHHGFAVRAKPGDTVESKGADDAKDQAIEWFKKHL</sequence>
<reference evidence="2 3" key="1">
    <citation type="journal article" date="2016" name="Nat. Commun.">
        <title>Ectomycorrhizal ecology is imprinted in the genome of the dominant symbiotic fungus Cenococcum geophilum.</title>
        <authorList>
            <consortium name="DOE Joint Genome Institute"/>
            <person name="Peter M."/>
            <person name="Kohler A."/>
            <person name="Ohm R.A."/>
            <person name="Kuo A."/>
            <person name="Krutzmann J."/>
            <person name="Morin E."/>
            <person name="Arend M."/>
            <person name="Barry K.W."/>
            <person name="Binder M."/>
            <person name="Choi C."/>
            <person name="Clum A."/>
            <person name="Copeland A."/>
            <person name="Grisel N."/>
            <person name="Haridas S."/>
            <person name="Kipfer T."/>
            <person name="LaButti K."/>
            <person name="Lindquist E."/>
            <person name="Lipzen A."/>
            <person name="Maire R."/>
            <person name="Meier B."/>
            <person name="Mihaltcheva S."/>
            <person name="Molinier V."/>
            <person name="Murat C."/>
            <person name="Poggeler S."/>
            <person name="Quandt C.A."/>
            <person name="Sperisen C."/>
            <person name="Tritt A."/>
            <person name="Tisserant E."/>
            <person name="Crous P.W."/>
            <person name="Henrissat B."/>
            <person name="Nehls U."/>
            <person name="Egli S."/>
            <person name="Spatafora J.W."/>
            <person name="Grigoriev I.V."/>
            <person name="Martin F.M."/>
        </authorList>
    </citation>
    <scope>NUCLEOTIDE SEQUENCE [LARGE SCALE GENOMIC DNA]</scope>
    <source>
        <strain evidence="2 3">CBS 207.34</strain>
    </source>
</reference>
<dbReference type="AlphaFoldDB" id="A0A8E2ENC4"/>
<name>A0A8E2ENC4_9PEZI</name>
<dbReference type="InterPro" id="IPR029058">
    <property type="entry name" value="AB_hydrolase_fold"/>
</dbReference>
<dbReference type="PANTHER" id="PTHR17630">
    <property type="entry name" value="DIENELACTONE HYDROLASE"/>
    <property type="match status" value="1"/>
</dbReference>
<dbReference type="OrthoDB" id="17560at2759"/>
<dbReference type="InterPro" id="IPR002925">
    <property type="entry name" value="Dienelactn_hydro"/>
</dbReference>
<dbReference type="Pfam" id="PF01738">
    <property type="entry name" value="DLH"/>
    <property type="match status" value="1"/>
</dbReference>
<dbReference type="PANTHER" id="PTHR17630:SF105">
    <property type="entry name" value="DIENELACTONE HYDROLASE FAMILY PROTEIN (AFU_ORTHOLOGUE AFUA_4G08790)"/>
    <property type="match status" value="1"/>
</dbReference>
<dbReference type="SUPFAM" id="SSF53474">
    <property type="entry name" value="alpha/beta-Hydrolases"/>
    <property type="match status" value="1"/>
</dbReference>
<accession>A0A8E2ENC4</accession>
<dbReference type="Gene3D" id="3.40.50.1820">
    <property type="entry name" value="alpha/beta hydrolase"/>
    <property type="match status" value="1"/>
</dbReference>
<organism evidence="2 3">
    <name type="scientific">Glonium stellatum</name>
    <dbReference type="NCBI Taxonomy" id="574774"/>
    <lineage>
        <taxon>Eukaryota</taxon>
        <taxon>Fungi</taxon>
        <taxon>Dikarya</taxon>
        <taxon>Ascomycota</taxon>
        <taxon>Pezizomycotina</taxon>
        <taxon>Dothideomycetes</taxon>
        <taxon>Pleosporomycetidae</taxon>
        <taxon>Gloniales</taxon>
        <taxon>Gloniaceae</taxon>
        <taxon>Glonium</taxon>
    </lineage>
</organism>
<feature type="domain" description="Dienelactone hydrolase" evidence="1">
    <location>
        <begin position="33"/>
        <end position="294"/>
    </location>
</feature>
<evidence type="ECO:0000313" key="3">
    <source>
        <dbReference type="Proteomes" id="UP000250140"/>
    </source>
</evidence>